<protein>
    <submittedName>
        <fullName evidence="7">Diacylglycerol kinase family enzyme</fullName>
    </submittedName>
</protein>
<dbReference type="SUPFAM" id="SSF111331">
    <property type="entry name" value="NAD kinase/diacylglycerol kinase-like"/>
    <property type="match status" value="1"/>
</dbReference>
<sequence>MKIILVYNPSAGNEDFPLTKIIKSLEKQGASILAQNCKEDNYQKVFELSYDLIMIAGGDGTVEKILLELRDIKCPIAILPFGNANNIAGSLDLTDYYKKIVDQFENEDFQYLSIGEYKTEEDRGWFVEGIGWGIFTALLLQIDRGKRLIGDEDSKVDFGIKNLIKLEKELPVHNYKIKLDKHDYSGEYVWIEIMNTKQLGPQLELAPSADHSDDYLDVMLVKENQKDELKAFLKAQKKGKVSSPFETIKAKKIKISTYLPFHVDDELFEHRTLYEKTAPTVKISLAKHQLKILRND</sequence>
<keyword evidence="2" id="KW-0547">Nucleotide-binding</keyword>
<keyword evidence="3 7" id="KW-0418">Kinase</keyword>
<keyword evidence="8" id="KW-1185">Reference proteome</keyword>
<dbReference type="Gene3D" id="3.40.50.10330">
    <property type="entry name" value="Probable inorganic polyphosphate/atp-NAD kinase, domain 1"/>
    <property type="match status" value="1"/>
</dbReference>
<evidence type="ECO:0000256" key="1">
    <source>
        <dbReference type="ARBA" id="ARBA00022679"/>
    </source>
</evidence>
<feature type="domain" description="YegS/DAGK C-terminal" evidence="6">
    <location>
        <begin position="160"/>
        <end position="267"/>
    </location>
</feature>
<evidence type="ECO:0000256" key="4">
    <source>
        <dbReference type="ARBA" id="ARBA00022840"/>
    </source>
</evidence>
<dbReference type="InterPro" id="IPR050187">
    <property type="entry name" value="Lipid_Phosphate_FormReg"/>
</dbReference>
<evidence type="ECO:0000259" key="5">
    <source>
        <dbReference type="Pfam" id="PF00781"/>
    </source>
</evidence>
<dbReference type="EMBL" id="QKZT01000020">
    <property type="protein sequence ID" value="PZX48391.1"/>
    <property type="molecule type" value="Genomic_DNA"/>
</dbReference>
<dbReference type="InterPro" id="IPR045540">
    <property type="entry name" value="YegS/DAGK_C"/>
</dbReference>
<dbReference type="AlphaFoldDB" id="A0A2W7QJV0"/>
<keyword evidence="4" id="KW-0067">ATP-binding</keyword>
<dbReference type="PANTHER" id="PTHR12358">
    <property type="entry name" value="SPHINGOSINE KINASE"/>
    <property type="match status" value="1"/>
</dbReference>
<evidence type="ECO:0000256" key="2">
    <source>
        <dbReference type="ARBA" id="ARBA00022741"/>
    </source>
</evidence>
<accession>A0A2W7QJV0</accession>
<dbReference type="InterPro" id="IPR017438">
    <property type="entry name" value="ATP-NAD_kinase_N"/>
</dbReference>
<feature type="domain" description="DAGKc" evidence="5">
    <location>
        <begin position="2"/>
        <end position="115"/>
    </location>
</feature>
<dbReference type="GO" id="GO:0016301">
    <property type="term" value="F:kinase activity"/>
    <property type="evidence" value="ECO:0007669"/>
    <property type="project" value="UniProtKB-KW"/>
</dbReference>
<organism evidence="7 8">
    <name type="scientific">Algoriphagus chordae</name>
    <dbReference type="NCBI Taxonomy" id="237019"/>
    <lineage>
        <taxon>Bacteria</taxon>
        <taxon>Pseudomonadati</taxon>
        <taxon>Bacteroidota</taxon>
        <taxon>Cytophagia</taxon>
        <taxon>Cytophagales</taxon>
        <taxon>Cyclobacteriaceae</taxon>
        <taxon>Algoriphagus</taxon>
    </lineage>
</organism>
<evidence type="ECO:0000313" key="7">
    <source>
        <dbReference type="EMBL" id="PZX48391.1"/>
    </source>
</evidence>
<comment type="caution">
    <text evidence="7">The sequence shown here is derived from an EMBL/GenBank/DDBJ whole genome shotgun (WGS) entry which is preliminary data.</text>
</comment>
<dbReference type="Pfam" id="PF00781">
    <property type="entry name" value="DAGK_cat"/>
    <property type="match status" value="1"/>
</dbReference>
<name>A0A2W7QJV0_9BACT</name>
<proteinExistence type="predicted"/>
<dbReference type="Gene3D" id="2.60.200.40">
    <property type="match status" value="1"/>
</dbReference>
<dbReference type="GO" id="GO:0005524">
    <property type="term" value="F:ATP binding"/>
    <property type="evidence" value="ECO:0007669"/>
    <property type="project" value="UniProtKB-KW"/>
</dbReference>
<gene>
    <name evidence="7" type="ORF">LV85_03635</name>
</gene>
<dbReference type="InterPro" id="IPR001206">
    <property type="entry name" value="Diacylglycerol_kinase_cat_dom"/>
</dbReference>
<dbReference type="Proteomes" id="UP000248882">
    <property type="component" value="Unassembled WGS sequence"/>
</dbReference>
<dbReference type="RefSeq" id="WP_111322060.1">
    <property type="nucleotide sequence ID" value="NZ_QKZT01000020.1"/>
</dbReference>
<evidence type="ECO:0000259" key="6">
    <source>
        <dbReference type="Pfam" id="PF19279"/>
    </source>
</evidence>
<evidence type="ECO:0000313" key="8">
    <source>
        <dbReference type="Proteomes" id="UP000248882"/>
    </source>
</evidence>
<dbReference type="InterPro" id="IPR016064">
    <property type="entry name" value="NAD/diacylglycerol_kinase_sf"/>
</dbReference>
<dbReference type="PANTHER" id="PTHR12358:SF54">
    <property type="entry name" value="SPHINGOSINE KINASE RELATED PROTEIN"/>
    <property type="match status" value="1"/>
</dbReference>
<dbReference type="OrthoDB" id="142078at2"/>
<reference evidence="7 8" key="1">
    <citation type="submission" date="2018-06" db="EMBL/GenBank/DDBJ databases">
        <title>Genomic Encyclopedia of Archaeal and Bacterial Type Strains, Phase II (KMG-II): from individual species to whole genera.</title>
        <authorList>
            <person name="Goeker M."/>
        </authorList>
    </citation>
    <scope>NUCLEOTIDE SEQUENCE [LARGE SCALE GENOMIC DNA]</scope>
    <source>
        <strain evidence="7 8">DSM 19830</strain>
    </source>
</reference>
<dbReference type="Pfam" id="PF19279">
    <property type="entry name" value="YegS_C"/>
    <property type="match status" value="1"/>
</dbReference>
<keyword evidence="1" id="KW-0808">Transferase</keyword>
<evidence type="ECO:0000256" key="3">
    <source>
        <dbReference type="ARBA" id="ARBA00022777"/>
    </source>
</evidence>